<dbReference type="EMBL" id="CP000867">
    <property type="protein sequence ID" value="ABX01179.1"/>
    <property type="molecule type" value="Genomic_DNA"/>
</dbReference>
<dbReference type="STRING" id="444158.MmarC6_0358"/>
<dbReference type="KEGG" id="mmx:MmarC6_0358"/>
<dbReference type="Pfam" id="PF04254">
    <property type="entry name" value="DUF432"/>
    <property type="match status" value="1"/>
</dbReference>
<protein>
    <recommendedName>
        <fullName evidence="2">DUF432 domain-containing protein</fullName>
    </recommendedName>
</protein>
<name>A9A770_METM6</name>
<dbReference type="HOGENOM" id="CLU_1324065_0_0_2"/>
<dbReference type="AlphaFoldDB" id="A9A770"/>
<dbReference type="eggNOG" id="arCOG01766">
    <property type="taxonomic scope" value="Archaea"/>
</dbReference>
<accession>A9A770</accession>
<reference evidence="1" key="1">
    <citation type="submission" date="2007-10" db="EMBL/GenBank/DDBJ databases">
        <title>Complete sequence of Methanococcus maripaludis C6.</title>
        <authorList>
            <consortium name="US DOE Joint Genome Institute"/>
            <person name="Copeland A."/>
            <person name="Lucas S."/>
            <person name="Lapidus A."/>
            <person name="Barry K."/>
            <person name="Glavina del Rio T."/>
            <person name="Dalin E."/>
            <person name="Tice H."/>
            <person name="Pitluck S."/>
            <person name="Clum A."/>
            <person name="Schmutz J."/>
            <person name="Larimer F."/>
            <person name="Land M."/>
            <person name="Hauser L."/>
            <person name="Kyrpides N."/>
            <person name="Mikhailova N."/>
            <person name="Sieprawska-Lupa M."/>
            <person name="Whitman W.B."/>
            <person name="Richardson P."/>
        </authorList>
    </citation>
    <scope>NUCLEOTIDE SEQUENCE [LARGE SCALE GENOMIC DNA]</scope>
    <source>
        <strain evidence="1">C6</strain>
    </source>
</reference>
<dbReference type="InterPro" id="IPR007366">
    <property type="entry name" value="DUF432"/>
</dbReference>
<proteinExistence type="predicted"/>
<dbReference type="PIRSF" id="PIRSF019202">
    <property type="entry name" value="UCP019202"/>
    <property type="match status" value="1"/>
</dbReference>
<evidence type="ECO:0008006" key="2">
    <source>
        <dbReference type="Google" id="ProtNLM"/>
    </source>
</evidence>
<sequence length="232" mass="26628">MPPLFLTREHINPLKTYIIFMFGYRPLMPEKFLVENHEIEIEELDGLLRYSRGDTSKLIKKSSYSLRIIPSPAVGYGVHYLTINFKEPVVVPPKDTFKGYVESPCNIELKLGEMELDSIKLGKEKYTIHGTVDIGDISRYHLSEVYTKEPDSLCVTKFILSNGSAYWKTFEKLVFPIWETIMYYSEDKAYYPTILNLTKNGTVELINTAKAPKNGLIGTKNITPVSSFLRRI</sequence>
<evidence type="ECO:0000313" key="1">
    <source>
        <dbReference type="EMBL" id="ABX01179.1"/>
    </source>
</evidence>
<organism evidence="1">
    <name type="scientific">Methanococcus maripaludis (strain C6 / ATCC BAA-1332)</name>
    <dbReference type="NCBI Taxonomy" id="444158"/>
    <lineage>
        <taxon>Archaea</taxon>
        <taxon>Methanobacteriati</taxon>
        <taxon>Methanobacteriota</taxon>
        <taxon>Methanomada group</taxon>
        <taxon>Methanococci</taxon>
        <taxon>Methanococcales</taxon>
        <taxon>Methanococcaceae</taxon>
        <taxon>Methanococcus</taxon>
    </lineage>
</organism>
<gene>
    <name evidence="1" type="ordered locus">MmarC6_0358</name>
</gene>
<dbReference type="PhylomeDB" id="A9A770"/>